<dbReference type="RefSeq" id="WP_068825673.1">
    <property type="nucleotide sequence ID" value="NZ_CP014224.1"/>
</dbReference>
<proteinExistence type="predicted"/>
<dbReference type="OrthoDB" id="9784832at2"/>
<dbReference type="PANTHER" id="PTHR43584">
    <property type="entry name" value="NUCLEOTIDYL TRANSFERASE"/>
    <property type="match status" value="1"/>
</dbReference>
<dbReference type="GO" id="GO:0016746">
    <property type="term" value="F:acyltransferase activity"/>
    <property type="evidence" value="ECO:0007669"/>
    <property type="project" value="UniProtKB-KW"/>
</dbReference>
<dbReference type="Gene3D" id="2.160.10.10">
    <property type="entry name" value="Hexapeptide repeat proteins"/>
    <property type="match status" value="1"/>
</dbReference>
<keyword evidence="1 3" id="KW-0808">Transferase</keyword>
<accession>A0A1B1Y5H8</accession>
<sequence length="393" mass="44317">MNYILYDGAFRAALLPFTFTRPVADLRIGILTIREKWEKYLGLTTTTLTEEYLSDKYPMLEMEANVFINAGYIPNIDFFKAVKNLKANQKVVCKDDILAFYSTEDQEEVDFDTYESITIENVESIENKWDLFLKNEYAILQDFEMLTKDEISMEIPEGVQAVNKSQIFIEEDATISPCILNASNGPIYIAKDAVVLDGALIRGPFALGEKALVKMGAKIYGATTIGPNCKVGGEVKNSIIFANSNKGHDGYLGNSVIGEWCNFGADTNVSNLKNTFSKVRLWNYEDEIYEDTQQMFCGLMMGDHSKTGINAMFNTGTVVGVSANIFGSDLPEKFIPSFTWGGGKLMDVYNLKKAIRTARKMMELSHCEISEQDIFILEEVYQQTKKYRNKIED</sequence>
<dbReference type="SUPFAM" id="SSF51161">
    <property type="entry name" value="Trimeric LpxA-like enzymes"/>
    <property type="match status" value="1"/>
</dbReference>
<evidence type="ECO:0000313" key="3">
    <source>
        <dbReference type="EMBL" id="ANW95998.1"/>
    </source>
</evidence>
<dbReference type="Proteomes" id="UP000092967">
    <property type="component" value="Chromosome"/>
</dbReference>
<dbReference type="InterPro" id="IPR023917">
    <property type="entry name" value="Bifunctiontional_GlmU_bac-type"/>
</dbReference>
<gene>
    <name evidence="3" type="ORF">AXE80_06760</name>
</gene>
<dbReference type="GO" id="GO:0016779">
    <property type="term" value="F:nucleotidyltransferase activity"/>
    <property type="evidence" value="ECO:0007669"/>
    <property type="project" value="UniProtKB-ARBA"/>
</dbReference>
<keyword evidence="4" id="KW-1185">Reference proteome</keyword>
<keyword evidence="2" id="KW-0012">Acyltransferase</keyword>
<organism evidence="3 4">
    <name type="scientific">Wenyingzhuangia fucanilytica</name>
    <dbReference type="NCBI Taxonomy" id="1790137"/>
    <lineage>
        <taxon>Bacteria</taxon>
        <taxon>Pseudomonadati</taxon>
        <taxon>Bacteroidota</taxon>
        <taxon>Flavobacteriia</taxon>
        <taxon>Flavobacteriales</taxon>
        <taxon>Flavobacteriaceae</taxon>
        <taxon>Wenyingzhuangia</taxon>
    </lineage>
</organism>
<dbReference type="NCBIfam" id="TIGR03991">
    <property type="entry name" value="alt_bact_glmU"/>
    <property type="match status" value="1"/>
</dbReference>
<dbReference type="AlphaFoldDB" id="A0A1B1Y5H8"/>
<evidence type="ECO:0000256" key="2">
    <source>
        <dbReference type="ARBA" id="ARBA00023315"/>
    </source>
</evidence>
<protein>
    <submittedName>
        <fullName evidence="3">Glucose-1-phosphate thymidylyltransferase</fullName>
    </submittedName>
</protein>
<dbReference type="InterPro" id="IPR050065">
    <property type="entry name" value="GlmU-like"/>
</dbReference>
<dbReference type="STRING" id="1790137.AXE80_06760"/>
<dbReference type="PANTHER" id="PTHR43584:SF9">
    <property type="entry name" value="TRANSFERASE HEXAPEPTIDE REPEAT CONTAINING PROTEIN"/>
    <property type="match status" value="1"/>
</dbReference>
<dbReference type="InterPro" id="IPR011004">
    <property type="entry name" value="Trimer_LpxA-like_sf"/>
</dbReference>
<reference evidence="3 4" key="1">
    <citation type="submission" date="2016-02" db="EMBL/GenBank/DDBJ databases">
        <authorList>
            <person name="Wen L."/>
            <person name="He K."/>
            <person name="Yang H."/>
        </authorList>
    </citation>
    <scope>NUCLEOTIDE SEQUENCE [LARGE SCALE GENOMIC DNA]</scope>
    <source>
        <strain evidence="3 4">CZ1127</strain>
    </source>
</reference>
<dbReference type="Pfam" id="PF13562">
    <property type="entry name" value="NTP_transf_4"/>
    <property type="match status" value="1"/>
</dbReference>
<evidence type="ECO:0000313" key="4">
    <source>
        <dbReference type="Proteomes" id="UP000092967"/>
    </source>
</evidence>
<dbReference type="KEGG" id="wfu:AXE80_06760"/>
<dbReference type="EMBL" id="CP014224">
    <property type="protein sequence ID" value="ANW95998.1"/>
    <property type="molecule type" value="Genomic_DNA"/>
</dbReference>
<name>A0A1B1Y5H8_9FLAO</name>
<evidence type="ECO:0000256" key="1">
    <source>
        <dbReference type="ARBA" id="ARBA00022679"/>
    </source>
</evidence>